<dbReference type="SUPFAM" id="SSF51395">
    <property type="entry name" value="FMN-linked oxidoreductases"/>
    <property type="match status" value="1"/>
</dbReference>
<evidence type="ECO:0000259" key="4">
    <source>
        <dbReference type="Pfam" id="PF01645"/>
    </source>
</evidence>
<gene>
    <name evidence="5" type="ORF">E2I14_08940</name>
</gene>
<evidence type="ECO:0000256" key="3">
    <source>
        <dbReference type="SAM" id="Phobius"/>
    </source>
</evidence>
<dbReference type="PANTHER" id="PTHR43819">
    <property type="entry name" value="ARCHAEAL-TYPE GLUTAMATE SYNTHASE [NADPH]"/>
    <property type="match status" value="1"/>
</dbReference>
<dbReference type="InterPro" id="IPR013785">
    <property type="entry name" value="Aldolase_TIM"/>
</dbReference>
<dbReference type="InterPro" id="IPR027283">
    <property type="entry name" value="YerD"/>
</dbReference>
<reference evidence="5 6" key="1">
    <citation type="submission" date="2019-03" db="EMBL/GenBank/DDBJ databases">
        <title>Sapientia aquatica gen. nov., sp. nov., isolated from a crater lake.</title>
        <authorList>
            <person name="Felfoldi T."/>
            <person name="Szabo A."/>
            <person name="Toth E."/>
            <person name="Schumann P."/>
            <person name="Keki Z."/>
            <person name="Marialigeti K."/>
            <person name="Mathe I."/>
        </authorList>
    </citation>
    <scope>NUCLEOTIDE SEQUENCE [LARGE SCALE GENOMIC DNA]</scope>
    <source>
        <strain evidence="5 6">SA-152</strain>
    </source>
</reference>
<dbReference type="EMBL" id="SMYL01000003">
    <property type="protein sequence ID" value="TDK66684.1"/>
    <property type="molecule type" value="Genomic_DNA"/>
</dbReference>
<dbReference type="Pfam" id="PF01645">
    <property type="entry name" value="Glu_synthase"/>
    <property type="match status" value="1"/>
</dbReference>
<dbReference type="AlphaFoldDB" id="A0A4R5W324"/>
<feature type="transmembrane region" description="Helical" evidence="3">
    <location>
        <begin position="5"/>
        <end position="22"/>
    </location>
</feature>
<dbReference type="InterPro" id="IPR002932">
    <property type="entry name" value="Glu_synthdom"/>
</dbReference>
<dbReference type="GO" id="GO:0006537">
    <property type="term" value="P:glutamate biosynthetic process"/>
    <property type="evidence" value="ECO:0007669"/>
    <property type="project" value="InterPro"/>
</dbReference>
<dbReference type="Proteomes" id="UP000294829">
    <property type="component" value="Unassembled WGS sequence"/>
</dbReference>
<evidence type="ECO:0000313" key="6">
    <source>
        <dbReference type="Proteomes" id="UP000294829"/>
    </source>
</evidence>
<sequence length="538" mass="59027">MLLRYTTFLISILVFVLSVVFYDVHESIHWFLIISALLIVIGIHDIIQTKSSILRNYPILAHFRFLFELIRPEIRQYFLEDDTSANPFSRNQRSIVYQRAKQQIDKRPFGTQLNVYETGYEWMNHSIKPAPISTHDFRITIGEGRAQPYSASVFNISAMSFGALSANAVRALNQGAERGNFMHDTGEGSISRYHKPELPGHQGGALVWNIGSGYFGCRNPDGSFSEANFAANATQPQVKMIEVKLSQGAKPGHGGLLPGSKVSIEIAEARGVTAGVDCVSPASHSAFGTPIELLQFIEKLRHLSGGKPTGFKFAVGHPWEFFGIVKAMLATGIHPDFIVVDGAEGGTGAAPVEFTDHVGVPLQEALLLVHNTLVGCGLRDKIKIGASGKIVTAFDIARTLALGADWCNSARGFMFALGCIQSQSCHTDRCPTGVATQDPLRQKALVVPDKAERVMHFHDNTLKALSELIAAAGLTHPDQLRPHHIVRRVSANQVRLVSSLLPYLDDGQLLDPEQLSRLPEVYSRYWPIAQAESFHAMG</sequence>
<keyword evidence="3" id="KW-0472">Membrane</keyword>
<evidence type="ECO:0000313" key="5">
    <source>
        <dbReference type="EMBL" id="TDK66684.1"/>
    </source>
</evidence>
<comment type="caution">
    <text evidence="5">The sequence shown here is derived from an EMBL/GenBank/DDBJ whole genome shotgun (WGS) entry which is preliminary data.</text>
</comment>
<feature type="transmembrane region" description="Helical" evidence="3">
    <location>
        <begin position="28"/>
        <end position="47"/>
    </location>
</feature>
<keyword evidence="6" id="KW-1185">Reference proteome</keyword>
<keyword evidence="3" id="KW-0812">Transmembrane</keyword>
<name>A0A4R5W324_9BURK</name>
<accession>A0A4R5W324</accession>
<dbReference type="PIRSF" id="PIRSF500060">
    <property type="entry name" value="UCP500060"/>
    <property type="match status" value="1"/>
</dbReference>
<protein>
    <submittedName>
        <fullName evidence="5">FMN-binding glutamate synthase family protein</fullName>
    </submittedName>
</protein>
<feature type="domain" description="Glutamate synthase" evidence="4">
    <location>
        <begin position="151"/>
        <end position="474"/>
    </location>
</feature>
<comment type="similarity">
    <text evidence="1 2">Belongs to the glutamate synthase family.</text>
</comment>
<dbReference type="PIRSF" id="PIRSF006429">
    <property type="entry name" value="GOGAT_lg_2"/>
    <property type="match status" value="1"/>
</dbReference>
<dbReference type="CDD" id="cd02808">
    <property type="entry name" value="GltS_FMN"/>
    <property type="match status" value="1"/>
</dbReference>
<evidence type="ECO:0000256" key="2">
    <source>
        <dbReference type="PIRNR" id="PIRNR006429"/>
    </source>
</evidence>
<organism evidence="5 6">
    <name type="scientific">Sapientia aquatica</name>
    <dbReference type="NCBI Taxonomy" id="1549640"/>
    <lineage>
        <taxon>Bacteria</taxon>
        <taxon>Pseudomonadati</taxon>
        <taxon>Pseudomonadota</taxon>
        <taxon>Betaproteobacteria</taxon>
        <taxon>Burkholderiales</taxon>
        <taxon>Oxalobacteraceae</taxon>
        <taxon>Sapientia</taxon>
    </lineage>
</organism>
<dbReference type="PANTHER" id="PTHR43819:SF1">
    <property type="entry name" value="ARCHAEAL-TYPE GLUTAMATE SYNTHASE [NADPH]"/>
    <property type="match status" value="1"/>
</dbReference>
<proteinExistence type="inferred from homology"/>
<evidence type="ECO:0000256" key="1">
    <source>
        <dbReference type="ARBA" id="ARBA00009716"/>
    </source>
</evidence>
<dbReference type="OrthoDB" id="9795032at2"/>
<dbReference type="FunFam" id="3.20.20.70:FF:000156">
    <property type="entry name" value="Glutamate synthase domain protein"/>
    <property type="match status" value="1"/>
</dbReference>
<keyword evidence="3" id="KW-1133">Transmembrane helix</keyword>
<dbReference type="RefSeq" id="WP_133327799.1">
    <property type="nucleotide sequence ID" value="NZ_SMYL01000003.1"/>
</dbReference>
<dbReference type="GO" id="GO:0015930">
    <property type="term" value="F:glutamate synthase activity"/>
    <property type="evidence" value="ECO:0007669"/>
    <property type="project" value="InterPro"/>
</dbReference>
<dbReference type="Gene3D" id="3.20.20.70">
    <property type="entry name" value="Aldolase class I"/>
    <property type="match status" value="1"/>
</dbReference>
<dbReference type="InterPro" id="IPR024188">
    <property type="entry name" value="GltB"/>
</dbReference>